<name>A0A1D1ZEV6_9ARAE</name>
<evidence type="ECO:0000256" key="2">
    <source>
        <dbReference type="PROSITE-ProRule" id="PRU00708"/>
    </source>
</evidence>
<dbReference type="InterPro" id="IPR046960">
    <property type="entry name" value="PPR_At4g14850-like_plant"/>
</dbReference>
<proteinExistence type="predicted"/>
<dbReference type="Gene3D" id="1.25.40.10">
    <property type="entry name" value="Tetratricopeptide repeat domain"/>
    <property type="match status" value="3"/>
</dbReference>
<protein>
    <submittedName>
        <fullName evidence="3">Pentatricopeptide repeat-containing protein At5g06540</fullName>
    </submittedName>
</protein>
<evidence type="ECO:0000313" key="3">
    <source>
        <dbReference type="EMBL" id="JAT65470.1"/>
    </source>
</evidence>
<dbReference type="FunFam" id="1.25.40.10:FF:000470">
    <property type="entry name" value="Pentatricopeptide repeat-containing protein At5g66520"/>
    <property type="match status" value="1"/>
</dbReference>
<accession>A0A1D1ZEV6</accession>
<dbReference type="GO" id="GO:0003723">
    <property type="term" value="F:RNA binding"/>
    <property type="evidence" value="ECO:0007669"/>
    <property type="project" value="InterPro"/>
</dbReference>
<dbReference type="PANTHER" id="PTHR47926:SF393">
    <property type="entry name" value="REPEAT-CONTAINING PROTEIN, PUTATIVE-RELATED"/>
    <property type="match status" value="1"/>
</dbReference>
<dbReference type="PANTHER" id="PTHR47926">
    <property type="entry name" value="PENTATRICOPEPTIDE REPEAT-CONTAINING PROTEIN"/>
    <property type="match status" value="1"/>
</dbReference>
<organism evidence="3">
    <name type="scientific">Anthurium amnicola</name>
    <dbReference type="NCBI Taxonomy" id="1678845"/>
    <lineage>
        <taxon>Eukaryota</taxon>
        <taxon>Viridiplantae</taxon>
        <taxon>Streptophyta</taxon>
        <taxon>Embryophyta</taxon>
        <taxon>Tracheophyta</taxon>
        <taxon>Spermatophyta</taxon>
        <taxon>Magnoliopsida</taxon>
        <taxon>Liliopsida</taxon>
        <taxon>Araceae</taxon>
        <taxon>Pothoideae</taxon>
        <taxon>Potheae</taxon>
        <taxon>Anthurium</taxon>
    </lineage>
</organism>
<dbReference type="InterPro" id="IPR002885">
    <property type="entry name" value="PPR_rpt"/>
</dbReference>
<dbReference type="Pfam" id="PF20431">
    <property type="entry name" value="E_motif"/>
    <property type="match status" value="1"/>
</dbReference>
<dbReference type="GO" id="GO:0009451">
    <property type="term" value="P:RNA modification"/>
    <property type="evidence" value="ECO:0007669"/>
    <property type="project" value="InterPro"/>
</dbReference>
<dbReference type="FunFam" id="1.25.40.10:FF:000184">
    <property type="entry name" value="Pentatricopeptide repeat-containing protein, chloroplastic"/>
    <property type="match status" value="1"/>
</dbReference>
<dbReference type="Pfam" id="PF01535">
    <property type="entry name" value="PPR"/>
    <property type="match status" value="1"/>
</dbReference>
<dbReference type="NCBIfam" id="TIGR00756">
    <property type="entry name" value="PPR"/>
    <property type="match status" value="4"/>
</dbReference>
<feature type="repeat" description="PPR" evidence="2">
    <location>
        <begin position="228"/>
        <end position="262"/>
    </location>
</feature>
<dbReference type="EMBL" id="GDJX01002466">
    <property type="protein sequence ID" value="JAT65470.1"/>
    <property type="molecule type" value="Transcribed_RNA"/>
</dbReference>
<dbReference type="PROSITE" id="PS51375">
    <property type="entry name" value="PPR"/>
    <property type="match status" value="6"/>
</dbReference>
<feature type="repeat" description="PPR" evidence="2">
    <location>
        <begin position="92"/>
        <end position="126"/>
    </location>
</feature>
<sequence>MHTARPLFLLKRSTHLDPPSATSRPWRSPPLSLLADQCASMWQLKQVHAQMVVWDRIHDNYAASRLISFAAISPSGDLCYALRLFHQTREPNSFMWNTVIRGLADSPRPSAAIHLYVRMQRLGVPPGKHTFPFLLKGCTNCCALSTCRQIHSHVLKHGLDVDLYVINGLIRCYGSGGLLLDARKLFDEAPERNLTFWTTMVSAYAQNSQADEALRLFDQMIQEGLEPNYATLASVLSACARSGGLDLGERIHLFMKDKGMELGVILGTALVDMYAKNGAISLAQQLFRGMPERNIATWNVMICGLAHHGYANEALGLFRELEKEAAVPNDVTFVGVLSACCHAGLLETGRDIFYSMQRQYGVEPKIEHYGCMVDLLGRSGKLAEAEDLINGMKWKADVVVLGALLTACKHCRNVEIAERVVRRILDLEPHNHGVYVVLSNMYAEAGRWEDVVQLRKSMRHDGLKKVPAWSSVDDDKN</sequence>
<keyword evidence="1" id="KW-0677">Repeat</keyword>
<dbReference type="InterPro" id="IPR011990">
    <property type="entry name" value="TPR-like_helical_dom_sf"/>
</dbReference>
<dbReference type="SUPFAM" id="SSF48452">
    <property type="entry name" value="TPR-like"/>
    <property type="match status" value="1"/>
</dbReference>
<evidence type="ECO:0000256" key="1">
    <source>
        <dbReference type="ARBA" id="ARBA00022737"/>
    </source>
</evidence>
<feature type="repeat" description="PPR" evidence="2">
    <location>
        <begin position="294"/>
        <end position="328"/>
    </location>
</feature>
<dbReference type="AlphaFoldDB" id="A0A1D1ZEV6"/>
<gene>
    <name evidence="3" type="primary">PCMP-H88_6</name>
    <name evidence="3" type="ORF">g.49654</name>
</gene>
<feature type="repeat" description="PPR" evidence="2">
    <location>
        <begin position="329"/>
        <end position="364"/>
    </location>
</feature>
<reference evidence="3" key="1">
    <citation type="submission" date="2015-07" db="EMBL/GenBank/DDBJ databases">
        <title>Transcriptome Assembly of Anthurium amnicola.</title>
        <authorList>
            <person name="Suzuki J."/>
        </authorList>
    </citation>
    <scope>NUCLEOTIDE SEQUENCE</scope>
</reference>
<dbReference type="Pfam" id="PF13041">
    <property type="entry name" value="PPR_2"/>
    <property type="match status" value="3"/>
</dbReference>
<feature type="repeat" description="PPR" evidence="2">
    <location>
        <begin position="193"/>
        <end position="227"/>
    </location>
</feature>
<dbReference type="InterPro" id="IPR046848">
    <property type="entry name" value="E_motif"/>
</dbReference>
<feature type="repeat" description="PPR" evidence="2">
    <location>
        <begin position="431"/>
        <end position="465"/>
    </location>
</feature>